<dbReference type="GO" id="GO:0003993">
    <property type="term" value="F:acid phosphatase activity"/>
    <property type="evidence" value="ECO:0007669"/>
    <property type="project" value="InterPro"/>
</dbReference>
<dbReference type="InterPro" id="IPR008963">
    <property type="entry name" value="Purple_acid_Pase-like_N"/>
</dbReference>
<dbReference type="RefSeq" id="WP_093200518.1">
    <property type="nucleotide sequence ID" value="NZ_FNGS01000003.1"/>
</dbReference>
<gene>
    <name evidence="4" type="ORF">SAMN04488090_1736</name>
</gene>
<dbReference type="InterPro" id="IPR039331">
    <property type="entry name" value="PAPs-like"/>
</dbReference>
<dbReference type="SUPFAM" id="SSF49363">
    <property type="entry name" value="Purple acid phosphatase, N-terminal domain"/>
    <property type="match status" value="1"/>
</dbReference>
<keyword evidence="5" id="KW-1185">Reference proteome</keyword>
<dbReference type="PANTHER" id="PTHR22953">
    <property type="entry name" value="ACID PHOSPHATASE RELATED"/>
    <property type="match status" value="1"/>
</dbReference>
<proteinExistence type="predicted"/>
<evidence type="ECO:0000313" key="4">
    <source>
        <dbReference type="EMBL" id="SDL77493.1"/>
    </source>
</evidence>
<name>A0A1G9MTP9_9BACT</name>
<dbReference type="Pfam" id="PF16656">
    <property type="entry name" value="Pur_ac_phosph_N"/>
    <property type="match status" value="1"/>
</dbReference>
<feature type="domain" description="Calcineurin-like phosphoesterase" evidence="2">
    <location>
        <begin position="326"/>
        <end position="502"/>
    </location>
</feature>
<keyword evidence="1" id="KW-0732">Signal</keyword>
<evidence type="ECO:0000259" key="3">
    <source>
        <dbReference type="Pfam" id="PF16656"/>
    </source>
</evidence>
<dbReference type="STRING" id="563176.SAMN04488090_1736"/>
<protein>
    <submittedName>
        <fullName evidence="4">Calcineurin-like phosphoesterase</fullName>
    </submittedName>
</protein>
<dbReference type="AlphaFoldDB" id="A0A1G9MTP9"/>
<dbReference type="PROSITE" id="PS51257">
    <property type="entry name" value="PROKAR_LIPOPROTEIN"/>
    <property type="match status" value="1"/>
</dbReference>
<sequence>MKKFFLPILALAAFSCRNTPPATVKDVMDGFVTRLYKDFTPAQLDTLSHPLALLSGDEKEVLATKYLTFETNVPVVVSLMRDQAQKTVPFWLAESGFRKTALTVRNEEYTYEVWQKAFPAGKIGLGINGFDKHRPVYFISVAPERTEDKLTVSHVWPESQTLSVLRKGAFTYHDWDDLALTEVPAALDGQVLFQTIRGRAREAHVVGAFRTTPTPSSVIPDQLLLTWSGDPKTTMDVQWRTAPGIAKSQVQYWMGKDTLTAPAAAFRMEDRLLRNDRYVNRFTASLKGLVPGTTYGYRVGDEATGWSPVSSFQTEKAEPAPFSYVWFGDTHKSPQWGEMARKSLERHPDISFYNIAGDLVSTGLHRDEWDEFFRNSGTIFRSKPLMPIPGNHDSQDGLGAWMYEEMFSLPKNGPARQPAERTYAYTYQNALYLMIDATLPLENQTAWIREQLKNTKATWKFVYFHFPPYNYEEDYSHIRKEWCTVFDEYGVDMVMGGHVHYYMRTKPMKAEKPDPKGTIYLISVGIPADHPHMTAEDYAVVRDPKGWVYQHVEIDGNKLHYRCFDKDGNLKDELNLTK</sequence>
<dbReference type="InterPro" id="IPR015914">
    <property type="entry name" value="PAPs_N"/>
</dbReference>
<dbReference type="GO" id="GO:0046872">
    <property type="term" value="F:metal ion binding"/>
    <property type="evidence" value="ECO:0007669"/>
    <property type="project" value="InterPro"/>
</dbReference>
<dbReference type="SUPFAM" id="SSF56300">
    <property type="entry name" value="Metallo-dependent phosphatases"/>
    <property type="match status" value="1"/>
</dbReference>
<evidence type="ECO:0000313" key="5">
    <source>
        <dbReference type="Proteomes" id="UP000198901"/>
    </source>
</evidence>
<evidence type="ECO:0000259" key="2">
    <source>
        <dbReference type="Pfam" id="PF00149"/>
    </source>
</evidence>
<dbReference type="Pfam" id="PF00149">
    <property type="entry name" value="Metallophos"/>
    <property type="match status" value="1"/>
</dbReference>
<organism evidence="4 5">
    <name type="scientific">Siphonobacter aquaeclarae</name>
    <dbReference type="NCBI Taxonomy" id="563176"/>
    <lineage>
        <taxon>Bacteria</taxon>
        <taxon>Pseudomonadati</taxon>
        <taxon>Bacteroidota</taxon>
        <taxon>Cytophagia</taxon>
        <taxon>Cytophagales</taxon>
        <taxon>Cytophagaceae</taxon>
        <taxon>Siphonobacter</taxon>
    </lineage>
</organism>
<dbReference type="InterPro" id="IPR029052">
    <property type="entry name" value="Metallo-depent_PP-like"/>
</dbReference>
<dbReference type="Gene3D" id="3.60.21.10">
    <property type="match status" value="1"/>
</dbReference>
<dbReference type="OrthoDB" id="9801383at2"/>
<dbReference type="Proteomes" id="UP000198901">
    <property type="component" value="Unassembled WGS sequence"/>
</dbReference>
<reference evidence="4 5" key="1">
    <citation type="submission" date="2016-10" db="EMBL/GenBank/DDBJ databases">
        <authorList>
            <person name="de Groot N.N."/>
        </authorList>
    </citation>
    <scope>NUCLEOTIDE SEQUENCE [LARGE SCALE GENOMIC DNA]</scope>
    <source>
        <strain evidence="4 5">DSM 21668</strain>
    </source>
</reference>
<dbReference type="EMBL" id="FNGS01000003">
    <property type="protein sequence ID" value="SDL77493.1"/>
    <property type="molecule type" value="Genomic_DNA"/>
</dbReference>
<accession>A0A1G9MTP9</accession>
<evidence type="ECO:0000256" key="1">
    <source>
        <dbReference type="ARBA" id="ARBA00022729"/>
    </source>
</evidence>
<dbReference type="InterPro" id="IPR004843">
    <property type="entry name" value="Calcineurin-like_PHP"/>
</dbReference>
<dbReference type="PANTHER" id="PTHR22953:SF153">
    <property type="entry name" value="PURPLE ACID PHOSPHATASE"/>
    <property type="match status" value="1"/>
</dbReference>
<feature type="domain" description="Purple acid phosphatase N-terminal" evidence="3">
    <location>
        <begin position="220"/>
        <end position="314"/>
    </location>
</feature>
<dbReference type="Gene3D" id="2.60.40.380">
    <property type="entry name" value="Purple acid phosphatase-like, N-terminal"/>
    <property type="match status" value="1"/>
</dbReference>